<name>A0A3N2QC18_9BACT</name>
<feature type="domain" description="Transposase IS110-like N-terminal" evidence="1">
    <location>
        <begin position="6"/>
        <end position="151"/>
    </location>
</feature>
<dbReference type="Proteomes" id="UP000270927">
    <property type="component" value="Unassembled WGS sequence"/>
</dbReference>
<dbReference type="GO" id="GO:0006313">
    <property type="term" value="P:DNA transposition"/>
    <property type="evidence" value="ECO:0007669"/>
    <property type="project" value="InterPro"/>
</dbReference>
<evidence type="ECO:0000313" key="3">
    <source>
        <dbReference type="Proteomes" id="UP000270927"/>
    </source>
</evidence>
<dbReference type="AlphaFoldDB" id="A0A3N2QC18"/>
<dbReference type="OrthoDB" id="964423at2"/>
<sequence>MDIPILGIDVSKATFNVALLKTDNKFKNRKFANNPKGFEELQSWLLINKLTDLHACMESTGRYENKLAIYLYKLGFKVSVVNPASIKAFGISKFTRVKTDKADGKLIAIFCQVMCPRLWQPTPEQIMLVKQWVDRLDDLIAFKMQESNRLKCSERLDANVSGHIKATIVSLDQQIQNVEENIKQLIQSDPDLANKTN</sequence>
<reference evidence="2 3" key="1">
    <citation type="submission" date="2018-09" db="EMBL/GenBank/DDBJ databases">
        <title>Comparative Genomics of Wolbachia-Cardinium Dual Endosymbiosis in a Plant-Parasitic Nematode.</title>
        <authorList>
            <person name="Brown A.M.V."/>
            <person name="Wasala S.K."/>
            <person name="Howe D.K."/>
            <person name="Peetz A.B."/>
            <person name="Zasada I.A."/>
            <person name="Denver D.R."/>
        </authorList>
    </citation>
    <scope>NUCLEOTIDE SEQUENCE [LARGE SCALE GENOMIC DNA]</scope>
    <source>
        <strain evidence="2 3">Pp_1</strain>
    </source>
</reference>
<protein>
    <submittedName>
        <fullName evidence="2">Transposase</fullName>
    </submittedName>
</protein>
<organism evidence="2 3">
    <name type="scientific">Candidatus Cardinium hertigii</name>
    <dbReference type="NCBI Taxonomy" id="247481"/>
    <lineage>
        <taxon>Bacteria</taxon>
        <taxon>Pseudomonadati</taxon>
        <taxon>Bacteroidota</taxon>
        <taxon>Cytophagia</taxon>
        <taxon>Cytophagales</taxon>
        <taxon>Amoebophilaceae</taxon>
        <taxon>Candidatus Cardinium</taxon>
    </lineage>
</organism>
<dbReference type="PANTHER" id="PTHR33055">
    <property type="entry name" value="TRANSPOSASE FOR INSERTION SEQUENCE ELEMENT IS1111A"/>
    <property type="match status" value="1"/>
</dbReference>
<keyword evidence="3" id="KW-1185">Reference proteome</keyword>
<dbReference type="PANTHER" id="PTHR33055:SF3">
    <property type="entry name" value="PUTATIVE TRANSPOSASE FOR IS117-RELATED"/>
    <property type="match status" value="1"/>
</dbReference>
<evidence type="ECO:0000259" key="1">
    <source>
        <dbReference type="Pfam" id="PF01548"/>
    </source>
</evidence>
<dbReference type="EMBL" id="RARA01000024">
    <property type="protein sequence ID" value="ROT47354.1"/>
    <property type="molecule type" value="Genomic_DNA"/>
</dbReference>
<dbReference type="GO" id="GO:0004803">
    <property type="term" value="F:transposase activity"/>
    <property type="evidence" value="ECO:0007669"/>
    <property type="project" value="InterPro"/>
</dbReference>
<dbReference type="InterPro" id="IPR002525">
    <property type="entry name" value="Transp_IS110-like_N"/>
</dbReference>
<accession>A0A3N2QC18</accession>
<proteinExistence type="predicted"/>
<comment type="caution">
    <text evidence="2">The sequence shown here is derived from an EMBL/GenBank/DDBJ whole genome shotgun (WGS) entry which is preliminary data.</text>
</comment>
<dbReference type="GO" id="GO:0003677">
    <property type="term" value="F:DNA binding"/>
    <property type="evidence" value="ECO:0007669"/>
    <property type="project" value="InterPro"/>
</dbReference>
<dbReference type="Pfam" id="PF01548">
    <property type="entry name" value="DEDD_Tnp_IS110"/>
    <property type="match status" value="1"/>
</dbReference>
<evidence type="ECO:0000313" key="2">
    <source>
        <dbReference type="EMBL" id="ROT47354.1"/>
    </source>
</evidence>
<dbReference type="InterPro" id="IPR047650">
    <property type="entry name" value="Transpos_IS110"/>
</dbReference>
<dbReference type="RefSeq" id="WP_123662893.1">
    <property type="nucleotide sequence ID" value="NZ_RARA01000024.1"/>
</dbReference>
<gene>
    <name evidence="2" type="ORF">EDM02_02875</name>
</gene>